<evidence type="ECO:0000313" key="4">
    <source>
        <dbReference type="EMBL" id="MBB6069597.1"/>
    </source>
</evidence>
<feature type="region of interest" description="Disordered" evidence="1">
    <location>
        <begin position="185"/>
        <end position="323"/>
    </location>
</feature>
<dbReference type="Proteomes" id="UP000582837">
    <property type="component" value="Unassembled WGS sequence"/>
</dbReference>
<dbReference type="AlphaFoldDB" id="A0A841GLX2"/>
<keyword evidence="2" id="KW-0812">Transmembrane</keyword>
<reference evidence="4 5" key="1">
    <citation type="submission" date="2020-08" db="EMBL/GenBank/DDBJ databases">
        <title>Genomic Encyclopedia of Type Strains, Phase IV (KMG-IV): sequencing the most valuable type-strain genomes for metagenomic binning, comparative biology and taxonomic classification.</title>
        <authorList>
            <person name="Goeker M."/>
        </authorList>
    </citation>
    <scope>NUCLEOTIDE SEQUENCE [LARGE SCALE GENOMIC DNA]</scope>
    <source>
        <strain evidence="4 5">DSM 29007</strain>
    </source>
</reference>
<keyword evidence="2" id="KW-0472">Membrane</keyword>
<keyword evidence="5" id="KW-1185">Reference proteome</keyword>
<gene>
    <name evidence="4" type="ORF">HNQ61_001212</name>
</gene>
<feature type="region of interest" description="Disordered" evidence="1">
    <location>
        <begin position="65"/>
        <end position="90"/>
    </location>
</feature>
<evidence type="ECO:0000259" key="3">
    <source>
        <dbReference type="PROSITE" id="PS50914"/>
    </source>
</evidence>
<evidence type="ECO:0000256" key="2">
    <source>
        <dbReference type="SAM" id="Phobius"/>
    </source>
</evidence>
<evidence type="ECO:0000256" key="1">
    <source>
        <dbReference type="SAM" id="MobiDB-lite"/>
    </source>
</evidence>
<evidence type="ECO:0000313" key="5">
    <source>
        <dbReference type="Proteomes" id="UP000582837"/>
    </source>
</evidence>
<name>A0A841GLX2_9BACT</name>
<dbReference type="InterPro" id="IPR007055">
    <property type="entry name" value="BON_dom"/>
</dbReference>
<accession>A0A841GLX2</accession>
<dbReference type="Gene3D" id="3.30.1340.30">
    <property type="match status" value="1"/>
</dbReference>
<feature type="domain" description="BON" evidence="3">
    <location>
        <begin position="100"/>
        <end position="169"/>
    </location>
</feature>
<feature type="compositionally biased region" description="Basic and acidic residues" evidence="1">
    <location>
        <begin position="208"/>
        <end position="255"/>
    </location>
</feature>
<dbReference type="RefSeq" id="WP_170037254.1">
    <property type="nucleotide sequence ID" value="NZ_JABDTL010000002.1"/>
</dbReference>
<feature type="compositionally biased region" description="Basic and acidic residues" evidence="1">
    <location>
        <begin position="292"/>
        <end position="306"/>
    </location>
</feature>
<organism evidence="4 5">
    <name type="scientific">Longimicrobium terrae</name>
    <dbReference type="NCBI Taxonomy" id="1639882"/>
    <lineage>
        <taxon>Bacteria</taxon>
        <taxon>Pseudomonadati</taxon>
        <taxon>Gemmatimonadota</taxon>
        <taxon>Longimicrobiia</taxon>
        <taxon>Longimicrobiales</taxon>
        <taxon>Longimicrobiaceae</taxon>
        <taxon>Longimicrobium</taxon>
    </lineage>
</organism>
<proteinExistence type="predicted"/>
<keyword evidence="2" id="KW-1133">Transmembrane helix</keyword>
<dbReference type="Pfam" id="PF04972">
    <property type="entry name" value="BON"/>
    <property type="match status" value="1"/>
</dbReference>
<feature type="transmembrane region" description="Helical" evidence="2">
    <location>
        <begin position="31"/>
        <end position="49"/>
    </location>
</feature>
<dbReference type="PROSITE" id="PS50914">
    <property type="entry name" value="BON"/>
    <property type="match status" value="1"/>
</dbReference>
<comment type="caution">
    <text evidence="4">The sequence shown here is derived from an EMBL/GenBank/DDBJ whole genome shotgun (WGS) entry which is preliminary data.</text>
</comment>
<sequence length="323" mass="35657">MPDNKPKRPTQPKRPNEQYVVELEEPSGSRGLVYALGALGGLVIAGFLARGAGAEVFAEVGQRLRDRARPSQPQAGGGEDADASFSGPARLVRNPEEDSALLDLEDEVLDAFLDDEVLSARGIDVGAISHGIVELSGEVWTREDARRAVAVAQSVHGVETVINRMEIGEERSRLRGREDLPYAFYDEDGEMSGSEWTGNNSGMGGRRQGRDTDPDRSDDSQHMREVEIEKADRAQFADEGYHNRPRNAERDEVQEANRTNFSEDELDNQSPYGKHAIPVPEQPQAMNSQSRVGEEMKPGVRLRLEQSDVPLNERQPGDEDRGV</sequence>
<dbReference type="EMBL" id="JACHIA010000002">
    <property type="protein sequence ID" value="MBB6069597.1"/>
    <property type="molecule type" value="Genomic_DNA"/>
</dbReference>
<protein>
    <recommendedName>
        <fullName evidence="3">BON domain-containing protein</fullName>
    </recommendedName>
</protein>